<evidence type="ECO:0000256" key="12">
    <source>
        <dbReference type="ARBA" id="ARBA00041626"/>
    </source>
</evidence>
<dbReference type="GO" id="GO:0044233">
    <property type="term" value="C:mitochondria-associated endoplasmic reticulum membrane contact site"/>
    <property type="evidence" value="ECO:0007669"/>
    <property type="project" value="TreeGrafter"/>
</dbReference>
<keyword evidence="4 18" id="KW-0808">Transferase</keyword>
<gene>
    <name evidence="18" type="primary">Mboat7-003</name>
</gene>
<dbReference type="AlphaFoldDB" id="A0A6F9DL32"/>
<dbReference type="InterPro" id="IPR049941">
    <property type="entry name" value="LPLAT_7/PORCN-like"/>
</dbReference>
<evidence type="ECO:0000256" key="7">
    <source>
        <dbReference type="ARBA" id="ARBA00023136"/>
    </source>
</evidence>
<comment type="catalytic activity">
    <reaction evidence="11">
        <text>a 1-acyl-sn-glycero-3-phospho-(1D-myo-inositol) + an acyl-CoA = a 1,2-diacyl-sn-glycero-3-phospho-(1D-myo-inositol) + CoA</text>
        <dbReference type="Rhea" id="RHEA:33195"/>
        <dbReference type="ChEBI" id="CHEBI:57287"/>
        <dbReference type="ChEBI" id="CHEBI:57880"/>
        <dbReference type="ChEBI" id="CHEBI:58342"/>
        <dbReference type="ChEBI" id="CHEBI:64771"/>
    </reaction>
    <physiologicalReaction direction="left-to-right" evidence="11">
        <dbReference type="Rhea" id="RHEA:33196"/>
    </physiologicalReaction>
</comment>
<evidence type="ECO:0000256" key="16">
    <source>
        <dbReference type="ARBA" id="ARBA00093678"/>
    </source>
</evidence>
<comment type="pathway">
    <text evidence="2">Lipid metabolism; phospholipid metabolism.</text>
</comment>
<dbReference type="Pfam" id="PF03062">
    <property type="entry name" value="MBOAT"/>
    <property type="match status" value="1"/>
</dbReference>
<evidence type="ECO:0000256" key="13">
    <source>
        <dbReference type="ARBA" id="ARBA00041667"/>
    </source>
</evidence>
<dbReference type="PANTHER" id="PTHR13906">
    <property type="entry name" value="PORCUPINE"/>
    <property type="match status" value="1"/>
</dbReference>
<keyword evidence="7 17" id="KW-0472">Membrane</keyword>
<evidence type="ECO:0000256" key="4">
    <source>
        <dbReference type="ARBA" id="ARBA00022679"/>
    </source>
</evidence>
<feature type="transmembrane region" description="Helical" evidence="17">
    <location>
        <begin position="77"/>
        <end position="97"/>
    </location>
</feature>
<dbReference type="GO" id="GO:0030258">
    <property type="term" value="P:lipid modification"/>
    <property type="evidence" value="ECO:0007669"/>
    <property type="project" value="TreeGrafter"/>
</dbReference>
<comment type="catalytic activity">
    <reaction evidence="14">
        <text>a 1-acyl-sn-glycero-3-phospho-(1D-myo-inositol) + (5Z,8Z,11Z,14Z)-eicosatetraenoyl-CoA = a 1-acyl-2-(5Z,8Z,11Z,14Z-eicosatetraenoyl)-sn-glycero-3-phospho-(1D-myo-inositol) + CoA</text>
        <dbReference type="Rhea" id="RHEA:37015"/>
        <dbReference type="ChEBI" id="CHEBI:57287"/>
        <dbReference type="ChEBI" id="CHEBI:57368"/>
        <dbReference type="ChEBI" id="CHEBI:64771"/>
        <dbReference type="ChEBI" id="CHEBI:75243"/>
    </reaction>
    <physiologicalReaction direction="left-to-right" evidence="14">
        <dbReference type="Rhea" id="RHEA:37016"/>
    </physiologicalReaction>
</comment>
<dbReference type="GO" id="GO:0005789">
    <property type="term" value="C:endoplasmic reticulum membrane"/>
    <property type="evidence" value="ECO:0007669"/>
    <property type="project" value="UniProtKB-SubCell"/>
</dbReference>
<evidence type="ECO:0000256" key="9">
    <source>
        <dbReference type="ARBA" id="ARBA00025707"/>
    </source>
</evidence>
<feature type="transmembrane region" description="Helical" evidence="17">
    <location>
        <begin position="103"/>
        <end position="121"/>
    </location>
</feature>
<evidence type="ECO:0000313" key="18">
    <source>
        <dbReference type="EMBL" id="CAB3263673.1"/>
    </source>
</evidence>
<sequence>MIVSRREAAYSLHIFFSLILGLLFRFAKVKHNKKYVFSLIGMFQIICFCGVEGLHFVVMVVVATWMIKSNFFKNPRIVFVFCFGYRVFFSSFIYIGLPRNENNLANGLMLVATLKMIVVAYEVMDFRTVSRNGETKESYRTLGVLILAKEPSTLDIYCYMTCYCGLFTGPIYKYRTYHDMLVSTYQPVTKIVMRKMKEALLVAGLCSLVFYNLNINYFEGINAYSDSLIIRILHIYPIGLALQVRFNIIWILAECGCVLIGLGMYPVKSKPVPGQGPTHIFDEKSKMPDYNFDTIMNSKLYGVLQPVMWKAVRDWNCCVQWWLAHFVYQSNIFPRRLKAIRALVTLFMSGLWHGVKPGYLTYLLFPYVAFFERRCISFKNHYLQSQLSQKIYLK</sequence>
<evidence type="ECO:0000256" key="6">
    <source>
        <dbReference type="ARBA" id="ARBA00022989"/>
    </source>
</evidence>
<comment type="subcellular location">
    <subcellularLocation>
        <location evidence="1">Endoplasmic reticulum membrane</location>
        <topology evidence="1">Multi-pass membrane protein</topology>
    </subcellularLocation>
</comment>
<evidence type="ECO:0000256" key="8">
    <source>
        <dbReference type="ARBA" id="ARBA00023315"/>
    </source>
</evidence>
<keyword evidence="8 18" id="KW-0012">Acyltransferase</keyword>
<evidence type="ECO:0000256" key="15">
    <source>
        <dbReference type="ARBA" id="ARBA00049362"/>
    </source>
</evidence>
<evidence type="ECO:0000256" key="5">
    <source>
        <dbReference type="ARBA" id="ARBA00022692"/>
    </source>
</evidence>
<dbReference type="GO" id="GO:0071617">
    <property type="term" value="F:lysophospholipid acyltransferase activity"/>
    <property type="evidence" value="ECO:0007669"/>
    <property type="project" value="TreeGrafter"/>
</dbReference>
<evidence type="ECO:0000256" key="10">
    <source>
        <dbReference type="ARBA" id="ARBA00035964"/>
    </source>
</evidence>
<dbReference type="GO" id="GO:0006661">
    <property type="term" value="P:phosphatidylinositol biosynthetic process"/>
    <property type="evidence" value="ECO:0007669"/>
    <property type="project" value="TreeGrafter"/>
</dbReference>
<evidence type="ECO:0000256" key="11">
    <source>
        <dbReference type="ARBA" id="ARBA00036730"/>
    </source>
</evidence>
<feature type="transmembrane region" description="Helical" evidence="17">
    <location>
        <begin position="199"/>
        <end position="218"/>
    </location>
</feature>
<accession>A0A6F9DL32</accession>
<comment type="pathway">
    <text evidence="9">Phospholipid metabolism.</text>
</comment>
<reference evidence="18" key="1">
    <citation type="submission" date="2020-04" db="EMBL/GenBank/DDBJ databases">
        <authorList>
            <person name="Neveu A P."/>
        </authorList>
    </citation>
    <scope>NUCLEOTIDE SEQUENCE</scope>
    <source>
        <tissue evidence="18">Whole embryo</tissue>
    </source>
</reference>
<comment type="similarity">
    <text evidence="3">Belongs to the membrane-bound acyltransferase family.</text>
</comment>
<evidence type="ECO:0000256" key="17">
    <source>
        <dbReference type="SAM" id="Phobius"/>
    </source>
</evidence>
<dbReference type="EMBL" id="LR787811">
    <property type="protein sequence ID" value="CAB3263673.1"/>
    <property type="molecule type" value="mRNA"/>
</dbReference>
<evidence type="ECO:0000256" key="1">
    <source>
        <dbReference type="ARBA" id="ARBA00004477"/>
    </source>
</evidence>
<feature type="transmembrane region" description="Helical" evidence="17">
    <location>
        <begin position="39"/>
        <end position="65"/>
    </location>
</feature>
<dbReference type="InterPro" id="IPR004299">
    <property type="entry name" value="MBOAT_fam"/>
</dbReference>
<evidence type="ECO:0000256" key="2">
    <source>
        <dbReference type="ARBA" id="ARBA00005074"/>
    </source>
</evidence>
<feature type="transmembrane region" description="Helical" evidence="17">
    <location>
        <begin position="248"/>
        <end position="267"/>
    </location>
</feature>
<name>A0A6F9DL32_9ASCI</name>
<comment type="catalytic activity">
    <reaction evidence="10">
        <text>(5Z,8Z,11Z,14Z)-eicosatetraenoyl-CoA + 1-hexadecanoyl-sn-glycero-3-phosphocholine = 1-hexadecanoyl-2-(5Z,8Z,11Z,14Z-eicosatetraenoyl)-sn-glycero-3-phosphocholine + CoA</text>
        <dbReference type="Rhea" id="RHEA:35999"/>
        <dbReference type="ChEBI" id="CHEBI:57287"/>
        <dbReference type="ChEBI" id="CHEBI:57368"/>
        <dbReference type="ChEBI" id="CHEBI:72998"/>
        <dbReference type="ChEBI" id="CHEBI:73003"/>
    </reaction>
    <physiologicalReaction direction="left-to-right" evidence="10">
        <dbReference type="Rhea" id="RHEA:36000"/>
    </physiologicalReaction>
</comment>
<evidence type="ECO:0000256" key="3">
    <source>
        <dbReference type="ARBA" id="ARBA00010323"/>
    </source>
</evidence>
<dbReference type="PANTHER" id="PTHR13906:SF16">
    <property type="entry name" value="LYSOPHOSPHOLIPID ACYLTRANSFERASE 7"/>
    <property type="match status" value="1"/>
</dbReference>
<protein>
    <recommendedName>
        <fullName evidence="13">Leukocyte receptor cluster member 4</fullName>
    </recommendedName>
    <alternativeName>
        <fullName evidence="16">Lysophospholipid acyltransferase 7</fullName>
    </alternativeName>
    <alternativeName>
        <fullName evidence="12">Membrane-bound O-acyltransferase domain-containing protein 7</fullName>
    </alternativeName>
</protein>
<feature type="transmembrane region" description="Helical" evidence="17">
    <location>
        <begin position="339"/>
        <end position="355"/>
    </location>
</feature>
<comment type="catalytic activity">
    <reaction evidence="15">
        <text>1-octadecanoyl-sn-glycero-3-phospho-(1D-myo-inositol) + (5Z,8Z,11Z,14Z)-eicosatetraenoyl-CoA = 1-octadecanoyl-2-(5Z,8Z,11Z,14Z-eicosatetraenoyl)-sn-glycero-3-phospho-(1D-myo-inositol) + CoA</text>
        <dbReference type="Rhea" id="RHEA:36835"/>
        <dbReference type="ChEBI" id="CHEBI:57287"/>
        <dbReference type="ChEBI" id="CHEBI:57368"/>
        <dbReference type="ChEBI" id="CHEBI:74243"/>
        <dbReference type="ChEBI" id="CHEBI:133606"/>
    </reaction>
    <physiologicalReaction direction="left-to-right" evidence="15">
        <dbReference type="Rhea" id="RHEA:36836"/>
    </physiologicalReaction>
</comment>
<organism evidence="18">
    <name type="scientific">Phallusia mammillata</name>
    <dbReference type="NCBI Taxonomy" id="59560"/>
    <lineage>
        <taxon>Eukaryota</taxon>
        <taxon>Metazoa</taxon>
        <taxon>Chordata</taxon>
        <taxon>Tunicata</taxon>
        <taxon>Ascidiacea</taxon>
        <taxon>Phlebobranchia</taxon>
        <taxon>Ascidiidae</taxon>
        <taxon>Phallusia</taxon>
    </lineage>
</organism>
<keyword evidence="5 17" id="KW-0812">Transmembrane</keyword>
<feature type="transmembrane region" description="Helical" evidence="17">
    <location>
        <begin position="7"/>
        <end position="27"/>
    </location>
</feature>
<proteinExistence type="evidence at transcript level"/>
<evidence type="ECO:0000256" key="14">
    <source>
        <dbReference type="ARBA" id="ARBA00049211"/>
    </source>
</evidence>
<keyword evidence="6 17" id="KW-1133">Transmembrane helix</keyword>